<dbReference type="GO" id="GO:0015276">
    <property type="term" value="F:ligand-gated monoatomic ion channel activity"/>
    <property type="evidence" value="ECO:0007669"/>
    <property type="project" value="InterPro"/>
</dbReference>
<reference evidence="15" key="1">
    <citation type="submission" date="2023-11" db="EMBL/GenBank/DDBJ databases">
        <title>Genome assemblies of two species of porcelain crab, Petrolisthes cinctipes and Petrolisthes manimaculis (Anomura: Porcellanidae).</title>
        <authorList>
            <person name="Angst P."/>
        </authorList>
    </citation>
    <scope>NUCLEOTIDE SEQUENCE</scope>
    <source>
        <strain evidence="15">PB745_02</strain>
        <tissue evidence="15">Gill</tissue>
    </source>
</reference>
<organism evidence="15 16">
    <name type="scientific">Petrolisthes manimaculis</name>
    <dbReference type="NCBI Taxonomy" id="1843537"/>
    <lineage>
        <taxon>Eukaryota</taxon>
        <taxon>Metazoa</taxon>
        <taxon>Ecdysozoa</taxon>
        <taxon>Arthropoda</taxon>
        <taxon>Crustacea</taxon>
        <taxon>Multicrustacea</taxon>
        <taxon>Malacostraca</taxon>
        <taxon>Eumalacostraca</taxon>
        <taxon>Eucarida</taxon>
        <taxon>Decapoda</taxon>
        <taxon>Pleocyemata</taxon>
        <taxon>Anomura</taxon>
        <taxon>Galatheoidea</taxon>
        <taxon>Porcellanidae</taxon>
        <taxon>Petrolisthes</taxon>
    </lineage>
</organism>
<keyword evidence="7 13" id="KW-0472">Membrane</keyword>
<dbReference type="Proteomes" id="UP001292094">
    <property type="component" value="Unassembled WGS sequence"/>
</dbReference>
<name>A0AAE1PDA5_9EUCA</name>
<evidence type="ECO:0000313" key="16">
    <source>
        <dbReference type="Proteomes" id="UP001292094"/>
    </source>
</evidence>
<evidence type="ECO:0000256" key="10">
    <source>
        <dbReference type="ARBA" id="ARBA00023286"/>
    </source>
</evidence>
<feature type="region of interest" description="Disordered" evidence="12">
    <location>
        <begin position="992"/>
        <end position="1021"/>
    </location>
</feature>
<keyword evidence="10" id="KW-1071">Ligand-gated ion channel</keyword>
<dbReference type="InterPro" id="IPR019594">
    <property type="entry name" value="Glu/Gly-bd"/>
</dbReference>
<dbReference type="Pfam" id="PF10613">
    <property type="entry name" value="Lig_chan-Glu_bd"/>
    <property type="match status" value="2"/>
</dbReference>
<dbReference type="PANTHER" id="PTHR42643">
    <property type="entry name" value="IONOTROPIC RECEPTOR 20A-RELATED"/>
    <property type="match status" value="1"/>
</dbReference>
<keyword evidence="9" id="KW-0325">Glycoprotein</keyword>
<comment type="subcellular location">
    <subcellularLocation>
        <location evidence="1">Cell membrane</location>
        <topology evidence="1">Multi-pass membrane protein</topology>
    </subcellularLocation>
</comment>
<feature type="transmembrane region" description="Helical" evidence="13">
    <location>
        <begin position="829"/>
        <end position="848"/>
    </location>
</feature>
<keyword evidence="8" id="KW-0675">Receptor</keyword>
<evidence type="ECO:0000256" key="11">
    <source>
        <dbReference type="ARBA" id="ARBA00023303"/>
    </source>
</evidence>
<dbReference type="GO" id="GO:0005886">
    <property type="term" value="C:plasma membrane"/>
    <property type="evidence" value="ECO:0007669"/>
    <property type="project" value="UniProtKB-SubCell"/>
</dbReference>
<feature type="transmembrane region" description="Helical" evidence="13">
    <location>
        <begin position="884"/>
        <end position="906"/>
    </location>
</feature>
<comment type="caution">
    <text evidence="15">The sequence shown here is derived from an EMBL/GenBank/DDBJ whole genome shotgun (WGS) entry which is preliminary data.</text>
</comment>
<feature type="transmembrane region" description="Helical" evidence="13">
    <location>
        <begin position="65"/>
        <end position="82"/>
    </location>
</feature>
<evidence type="ECO:0000313" key="15">
    <source>
        <dbReference type="EMBL" id="KAK4305339.1"/>
    </source>
</evidence>
<dbReference type="Gene3D" id="3.40.190.10">
    <property type="entry name" value="Periplasmic binding protein-like II"/>
    <property type="match status" value="2"/>
</dbReference>
<evidence type="ECO:0000256" key="9">
    <source>
        <dbReference type="ARBA" id="ARBA00023180"/>
    </source>
</evidence>
<evidence type="ECO:0000256" key="12">
    <source>
        <dbReference type="SAM" id="MobiDB-lite"/>
    </source>
</evidence>
<sequence length="1021" mass="114919">MESLYTRTRNITYMAQRVVKLVEEVEEGPARLSNLVLHLDPTLPGEVQDALSRPQRQYSPHKTSLLHLIIFMGFVPVPSSLLSPVVHTFHHVLLLNIGLDNNVISLLDHPVLRIVKSLAMITPIRAELDPLATYTLLPFCSPGLQYLGDWIQHTFPTWESLFPDRFPSTCRATFRLATWINDEPFLYHRQQDNKTVGVSVTLLHLLANKLNFSYTMTTRSVDGLWGSEENGEWNGLLGMIQHTQYDFTINILLSSLKRATAFDESEPLGFDDVTVFLKKPSPLTKWMNLVRPFSLRIWALLAVAFILTSGCLVLQAKVGGRGWNADLGPLRAILGQSSPCLTEPRLFGGLWLLICFVLTAAYTSNLVGVFTKPAFPPQLTTLSQLLSSEIRLTVLDQGNIMMEMMKDDANPSIRRFRERLDFYVDDRQVVAAMAAGTHGYVSSVTYTSLVLINKFKASETQWHLRTVWFFKKNTPWKEKFNKNIRRLKEAGILSFWLKYQVSPVTTHMELKLVILVLFVASTFTTAAPDGLTKFAAKWSLQAANMSDMSWLGVQVLQQVVEGPASKARLTLLLSPSLPIFVQNVILREQPLQFLSTGPLLHLVFFDNFPVFLNSMLLKTKVAPRNLLLINLGSDYDASTLLMEPWLSGVYNLALLTPVSGDPGLLAAFTLRPFCSPSPHYLGHWNPQTFSIWESLFPDRFPNTCQATFHLCSWKKDIPFLYLKSPDNKTAGVLMSIIEVLANKLNFSYTLSHPPLDEKWGVMENGKWVGLLGMLHRGECNFTLNCFYPSVERNEAFSFSSNIVQDQVKVFLRVPAPLSEWDNLMRPFSLLIWGLLVTVTILVSSYFAIQAVCQGRAWNAELGLLRAVVAQSAPLRSNQSPRLLMYLWLLTCLILCAAFTSTLVGIFTRPAFPPRIIFMDQLFADGKRLTRQDNGGFTYNALKKTPVNTLIDLYPEMDKVLASVQTRSHGFVGSEIYNSLTLMENNLKRIGNPSLDNPSLDNPSLDNPSLDNSSLGNLSLDR</sequence>
<protein>
    <recommendedName>
        <fullName evidence="14">Ionotropic glutamate receptor L-glutamate and glycine-binding domain-containing protein</fullName>
    </recommendedName>
</protein>
<feature type="domain" description="Ionotropic glutamate receptor L-glutamate and glycine-binding" evidence="14">
    <location>
        <begin position="184"/>
        <end position="242"/>
    </location>
</feature>
<feature type="domain" description="Ionotropic glutamate receptor L-glutamate and glycine-binding" evidence="14">
    <location>
        <begin position="718"/>
        <end position="776"/>
    </location>
</feature>
<dbReference type="PANTHER" id="PTHR42643:SF24">
    <property type="entry name" value="IONOTROPIC RECEPTOR 60A"/>
    <property type="match status" value="1"/>
</dbReference>
<dbReference type="AlphaFoldDB" id="A0AAE1PDA5"/>
<evidence type="ECO:0000256" key="3">
    <source>
        <dbReference type="ARBA" id="ARBA00022475"/>
    </source>
</evidence>
<evidence type="ECO:0000256" key="13">
    <source>
        <dbReference type="SAM" id="Phobius"/>
    </source>
</evidence>
<evidence type="ECO:0000256" key="8">
    <source>
        <dbReference type="ARBA" id="ARBA00023170"/>
    </source>
</evidence>
<evidence type="ECO:0000256" key="4">
    <source>
        <dbReference type="ARBA" id="ARBA00022692"/>
    </source>
</evidence>
<keyword evidence="16" id="KW-1185">Reference proteome</keyword>
<accession>A0AAE1PDA5</accession>
<dbReference type="SUPFAM" id="SSF53850">
    <property type="entry name" value="Periplasmic binding protein-like II"/>
    <property type="match status" value="2"/>
</dbReference>
<proteinExistence type="predicted"/>
<keyword evidence="6" id="KW-0406">Ion transport</keyword>
<keyword evidence="11" id="KW-0407">Ion channel</keyword>
<keyword evidence="2" id="KW-0813">Transport</keyword>
<dbReference type="Gene3D" id="1.10.287.70">
    <property type="match status" value="1"/>
</dbReference>
<evidence type="ECO:0000256" key="7">
    <source>
        <dbReference type="ARBA" id="ARBA00023136"/>
    </source>
</evidence>
<evidence type="ECO:0000256" key="2">
    <source>
        <dbReference type="ARBA" id="ARBA00022448"/>
    </source>
</evidence>
<gene>
    <name evidence="15" type="ORF">Pmani_022765</name>
</gene>
<keyword evidence="3" id="KW-1003">Cell membrane</keyword>
<feature type="transmembrane region" description="Helical" evidence="13">
    <location>
        <begin position="350"/>
        <end position="370"/>
    </location>
</feature>
<feature type="transmembrane region" description="Helical" evidence="13">
    <location>
        <begin position="295"/>
        <end position="316"/>
    </location>
</feature>
<dbReference type="EMBL" id="JAWZYT010002285">
    <property type="protein sequence ID" value="KAK4305339.1"/>
    <property type="molecule type" value="Genomic_DNA"/>
</dbReference>
<evidence type="ECO:0000259" key="14">
    <source>
        <dbReference type="SMART" id="SM00918"/>
    </source>
</evidence>
<dbReference type="InterPro" id="IPR052192">
    <property type="entry name" value="Insect_Ionotropic_Sensory_Rcpt"/>
</dbReference>
<dbReference type="SMART" id="SM00918">
    <property type="entry name" value="Lig_chan-Glu_bd"/>
    <property type="match status" value="2"/>
</dbReference>
<keyword evidence="4 13" id="KW-0812">Transmembrane</keyword>
<evidence type="ECO:0000256" key="1">
    <source>
        <dbReference type="ARBA" id="ARBA00004651"/>
    </source>
</evidence>
<evidence type="ECO:0000256" key="5">
    <source>
        <dbReference type="ARBA" id="ARBA00022989"/>
    </source>
</evidence>
<evidence type="ECO:0000256" key="6">
    <source>
        <dbReference type="ARBA" id="ARBA00023065"/>
    </source>
</evidence>
<keyword evidence="5 13" id="KW-1133">Transmembrane helix</keyword>